<sequence length="84" mass="10014">MATGYWEARLIEVKQAGKIRRYITLLMDPKTYPLIGLAKLYAQRWEIKMCYREIKSDLQEGKHLRSKQPDLVYQELWGVLPIIF</sequence>
<reference evidence="1" key="4">
    <citation type="submission" date="2023-07" db="EMBL/GenBank/DDBJ databases">
        <title>Sorghum-associated microbial communities from plants grown in Nebraska, USA.</title>
        <authorList>
            <person name="Schachtman D."/>
        </authorList>
    </citation>
    <scope>NUCLEOTIDE SEQUENCE</scope>
    <source>
        <strain evidence="1">BE44</strain>
    </source>
</reference>
<protein>
    <submittedName>
        <fullName evidence="1">IS4 transposase</fullName>
    </submittedName>
</protein>
<dbReference type="PANTHER" id="PTHR37529:SF1">
    <property type="entry name" value="TRANSPOSASE INSG FOR INSERTION SEQUENCE ELEMENT IS4-RELATED"/>
    <property type="match status" value="1"/>
</dbReference>
<evidence type="ECO:0000313" key="1">
    <source>
        <dbReference type="EMBL" id="MDR6630766.1"/>
    </source>
</evidence>
<dbReference type="AlphaFoldDB" id="A0AAJ4P740"/>
<dbReference type="EMBL" id="JAVDSC010000017">
    <property type="protein sequence ID" value="MDR6630766.1"/>
    <property type="molecule type" value="Genomic_DNA"/>
</dbReference>
<accession>A0AAJ4P740</accession>
<organism evidence="2 3">
    <name type="scientific">Acinetobacter lwoffii</name>
    <dbReference type="NCBI Taxonomy" id="28090"/>
    <lineage>
        <taxon>Bacteria</taxon>
        <taxon>Pseudomonadati</taxon>
        <taxon>Pseudomonadota</taxon>
        <taxon>Gammaproteobacteria</taxon>
        <taxon>Moraxellales</taxon>
        <taxon>Moraxellaceae</taxon>
        <taxon>Acinetobacter</taxon>
    </lineage>
</organism>
<proteinExistence type="predicted"/>
<geneLocation type="plasmid" evidence="2 3">
    <name>pAL_065-3</name>
</geneLocation>
<dbReference type="PANTHER" id="PTHR37529">
    <property type="entry name" value="TRANSPOSASE INSG FOR INSERTION SEQUENCE ELEMENT IS4-RELATED"/>
    <property type="match status" value="1"/>
</dbReference>
<dbReference type="EMBL" id="CP078047">
    <property type="protein sequence ID" value="QXR09338.1"/>
    <property type="molecule type" value="Genomic_DNA"/>
</dbReference>
<gene>
    <name evidence="2" type="ORF">EVX74_017360</name>
    <name evidence="1" type="ORF">J2X86_002829</name>
</gene>
<reference evidence="2" key="3">
    <citation type="submission" date="2021-06" db="EMBL/GenBank/DDBJ databases">
        <authorList>
            <person name="Diorio-Toth L."/>
        </authorList>
    </citation>
    <scope>NUCLEOTIDE SEQUENCE</scope>
    <source>
        <strain evidence="2">AL_065</strain>
        <plasmid evidence="2">pAL_065-3</plasmid>
    </source>
</reference>
<dbReference type="RefSeq" id="WP_004647777.1">
    <property type="nucleotide sequence ID" value="NZ_JAVDSC010000017.1"/>
</dbReference>
<dbReference type="Proteomes" id="UP001262767">
    <property type="component" value="Unassembled WGS sequence"/>
</dbReference>
<evidence type="ECO:0000313" key="3">
    <source>
        <dbReference type="Proteomes" id="UP000293391"/>
    </source>
</evidence>
<evidence type="ECO:0000313" key="2">
    <source>
        <dbReference type="EMBL" id="QXR09338.1"/>
    </source>
</evidence>
<keyword evidence="2" id="KW-0614">Plasmid</keyword>
<reference evidence="2" key="2">
    <citation type="journal article" date="2019" name="Nat. Commun.">
        <title>Spatiotemporal dynamics of multidrug resistant bacteria on intensive care unit surfaces.</title>
        <authorList>
            <person name="D'Souza A.W."/>
            <person name="Potter R.F."/>
            <person name="Wallace M."/>
            <person name="Shupe A."/>
            <person name="Patel S."/>
            <person name="Sun X."/>
            <person name="Gul D."/>
            <person name="Kwon J.H."/>
            <person name="Andleeb S."/>
            <person name="Burnham C.D."/>
            <person name="Dantas G."/>
        </authorList>
    </citation>
    <scope>NUCLEOTIDE SEQUENCE</scope>
    <source>
        <strain evidence="2">AL_065</strain>
    </source>
</reference>
<dbReference type="Proteomes" id="UP000293391">
    <property type="component" value="Plasmid pAL_065-3"/>
</dbReference>
<name>A0AAJ4P740_ACILW</name>
<reference evidence="2" key="1">
    <citation type="submission" date="2018-10" db="EMBL/GenBank/DDBJ databases">
        <authorList>
            <person name="D'Souza A.W."/>
            <person name="Potter R.F."/>
            <person name="Wallace M."/>
            <person name="Shupe A."/>
            <person name="Patel S."/>
            <person name="Sun S."/>
            <person name="Gul D."/>
            <person name="Kwon J.H."/>
            <person name="Andleeb S."/>
            <person name="Burnham C.-A.D."/>
            <person name="Dantas G."/>
        </authorList>
    </citation>
    <scope>NUCLEOTIDE SEQUENCE</scope>
    <source>
        <strain evidence="2">AL_065</strain>
        <plasmid evidence="2">pAL_065-3</plasmid>
    </source>
</reference>